<protein>
    <recommendedName>
        <fullName evidence="3">Antitoxin</fullName>
    </recommendedName>
</protein>
<proteinExistence type="predicted"/>
<organism evidence="1 2">
    <name type="scientific">Mycobacterium pinniadriaticum</name>
    <dbReference type="NCBI Taxonomy" id="2994102"/>
    <lineage>
        <taxon>Bacteria</taxon>
        <taxon>Bacillati</taxon>
        <taxon>Actinomycetota</taxon>
        <taxon>Actinomycetes</taxon>
        <taxon>Mycobacteriales</taxon>
        <taxon>Mycobacteriaceae</taxon>
        <taxon>Mycobacterium</taxon>
    </lineage>
</organism>
<gene>
    <name evidence="1" type="ORF">ORI27_16040</name>
</gene>
<evidence type="ECO:0000313" key="2">
    <source>
        <dbReference type="Proteomes" id="UP001300745"/>
    </source>
</evidence>
<dbReference type="Proteomes" id="UP001300745">
    <property type="component" value="Unassembled WGS sequence"/>
</dbReference>
<dbReference type="EMBL" id="JAPJDO010000012">
    <property type="protein sequence ID" value="MCX2938219.1"/>
    <property type="molecule type" value="Genomic_DNA"/>
</dbReference>
<dbReference type="RefSeq" id="WP_265997845.1">
    <property type="nucleotide sequence ID" value="NZ_JAPJDN010000012.1"/>
</dbReference>
<evidence type="ECO:0000313" key="1">
    <source>
        <dbReference type="EMBL" id="MCX2938219.1"/>
    </source>
</evidence>
<evidence type="ECO:0008006" key="3">
    <source>
        <dbReference type="Google" id="ProtNLM"/>
    </source>
</evidence>
<keyword evidence="2" id="KW-1185">Reference proteome</keyword>
<sequence length="115" mass="11870">MSRPIVSRLINHAEVSGRKSTRDAIGSALGSEPRSCDAILAGGKPTLRGSALSAKMVAHRLEEIADEAEAAALESARQAERSRQIGDNARAAALLALRGGAAVASQGQNGVNDRL</sequence>
<comment type="caution">
    <text evidence="1">The sequence shown here is derived from an EMBL/GenBank/DDBJ whole genome shotgun (WGS) entry which is preliminary data.</text>
</comment>
<accession>A0ABT3SFD4</accession>
<name>A0ABT3SFD4_9MYCO</name>
<reference evidence="1 2" key="1">
    <citation type="submission" date="2022-11" db="EMBL/GenBank/DDBJ databases">
        <title>Mycobacterium sp. nov.</title>
        <authorList>
            <person name="Papic B."/>
            <person name="Spicic S."/>
            <person name="Duvnjak S."/>
        </authorList>
    </citation>
    <scope>NUCLEOTIDE SEQUENCE [LARGE SCALE GENOMIC DNA]</scope>
    <source>
        <strain evidence="1 2">CVI_P4</strain>
    </source>
</reference>